<dbReference type="Proteomes" id="UP000051574">
    <property type="component" value="Unassembled WGS sequence"/>
</dbReference>
<feature type="non-terminal residue" evidence="2">
    <location>
        <position position="949"/>
    </location>
</feature>
<evidence type="ECO:0000256" key="1">
    <source>
        <dbReference type="SAM" id="MobiDB-lite"/>
    </source>
</evidence>
<proteinExistence type="predicted"/>
<feature type="compositionally biased region" description="Basic and acidic residues" evidence="1">
    <location>
        <begin position="134"/>
        <end position="147"/>
    </location>
</feature>
<organism evidence="2 3">
    <name type="scientific">Oryctes borbonicus</name>
    <dbReference type="NCBI Taxonomy" id="1629725"/>
    <lineage>
        <taxon>Eukaryota</taxon>
        <taxon>Metazoa</taxon>
        <taxon>Ecdysozoa</taxon>
        <taxon>Arthropoda</taxon>
        <taxon>Hexapoda</taxon>
        <taxon>Insecta</taxon>
        <taxon>Pterygota</taxon>
        <taxon>Neoptera</taxon>
        <taxon>Endopterygota</taxon>
        <taxon>Coleoptera</taxon>
        <taxon>Polyphaga</taxon>
        <taxon>Scarabaeiformia</taxon>
        <taxon>Scarabaeidae</taxon>
        <taxon>Dynastinae</taxon>
        <taxon>Oryctes</taxon>
    </lineage>
</organism>
<feature type="non-terminal residue" evidence="2">
    <location>
        <position position="1"/>
    </location>
</feature>
<feature type="region of interest" description="Disordered" evidence="1">
    <location>
        <begin position="596"/>
        <end position="651"/>
    </location>
</feature>
<reference evidence="2 3" key="1">
    <citation type="submission" date="2015-09" db="EMBL/GenBank/DDBJ databases">
        <title>Draft genome of the scarab beetle Oryctes borbonicus.</title>
        <authorList>
            <person name="Meyer J.M."/>
            <person name="Markov G.V."/>
            <person name="Baskaran P."/>
            <person name="Herrmann M."/>
            <person name="Sommer R.J."/>
            <person name="Roedelsperger C."/>
        </authorList>
    </citation>
    <scope>NUCLEOTIDE SEQUENCE [LARGE SCALE GENOMIC DNA]</scope>
    <source>
        <strain evidence="2">OB123</strain>
        <tissue evidence="2">Whole animal</tissue>
    </source>
</reference>
<evidence type="ECO:0000313" key="2">
    <source>
        <dbReference type="EMBL" id="KRT84833.1"/>
    </source>
</evidence>
<accession>A0A0T6BC01</accession>
<feature type="compositionally biased region" description="Low complexity" evidence="1">
    <location>
        <begin position="381"/>
        <end position="399"/>
    </location>
</feature>
<feature type="region of interest" description="Disordered" evidence="1">
    <location>
        <begin position="335"/>
        <end position="442"/>
    </location>
</feature>
<feature type="compositionally biased region" description="Polar residues" evidence="1">
    <location>
        <begin position="600"/>
        <end position="612"/>
    </location>
</feature>
<sequence length="949" mass="109207">EGSGQWLSLEAELVMRDGEVVGTKNPTGHSLLVDCRFELPFDPENIGASELQRKLEMLNHIMDQEARAEQARRQMQYLGHSNYNQFDNDISAGYSEDSDYTSDLNYPVGQHANSSASQYRHAAHQINTPQRSLETSRENSYEKDEVVGQHLQQPMTHQHHLSPGSHRQRHLQQRHSPNTDYGYGSPNVSQNMRQYDNDVDLELWYNSRPRNKPEYPGSRRRKYTWDDDSQDVWDNYENYNNYNQKNLGSIDGEYPFEYTYYEETSTQKAKEIRRPSLERQITLYDDANYFPEAYTPYTSKNIPQVTCVTTSGQSYNQNRSYDEYYDTSSYTYQDERYGQDEEDRQWDSGGSYYNKPNGKKLPAIPNVQKRRPSYNSVQDDTSSTTAATTYYNNCTPTPTARRKMPQIPTRRSASRQSSINDDTGYRTPENSLHRGASLPATPTKTSKVLARLNAHPKPFNSLPPTPGRQLPNPNHLSHHRSAKLRRNHLLKRTSSADYSDQDSYDNQYIRSGTMSARDMYDDYYNPGYQSSTSLTLQEEAMDNTMTVLLCDNNINSNNANYNTNSYHQQIQYPTSKDSYYNDDFDNLESENRRKKMLGHRNSSPYYQQNTDSLESRDDDLKDSFETALSSRESSTLLQPQQNQQSQNHRRIDTVPSVVTTINHQNNEHHSNVTISTNSTQAQYTIQRDQLTMDSSKEAILPSAKLTPPSVILNNNTVVNNNRKGFLKQDTIDSIYYPAEEDVLNSEYLNDTIEIEYADKTIEEEPYLDPQESLESFTEEGTVTNGGSVDYNNKAITRESPISVIHVEAYEDDEPDIRRGSSQITVVDPYNVPSSRRASLEPYRSVSPHRPERYSYEDSLIEEQYVNALPISRKNSAVDIYQGSVSRRASVRHSPVLPVQESLDLPVPIIQIEEPKIVPFEHEEGAKAPRPKATAKQRWLWAYNKIVMQL</sequence>
<dbReference type="EMBL" id="LJIG01002107">
    <property type="protein sequence ID" value="KRT84833.1"/>
    <property type="molecule type" value="Genomic_DNA"/>
</dbReference>
<dbReference type="AlphaFoldDB" id="A0A0T6BC01"/>
<name>A0A0T6BC01_9SCAR</name>
<keyword evidence="3" id="KW-1185">Reference proteome</keyword>
<dbReference type="OrthoDB" id="5831756at2759"/>
<evidence type="ECO:0000313" key="3">
    <source>
        <dbReference type="Proteomes" id="UP000051574"/>
    </source>
</evidence>
<protein>
    <submittedName>
        <fullName evidence="2">Uncharacterized protein</fullName>
    </submittedName>
</protein>
<comment type="caution">
    <text evidence="2">The sequence shown here is derived from an EMBL/GenBank/DDBJ whole genome shotgun (WGS) entry which is preliminary data.</text>
</comment>
<gene>
    <name evidence="2" type="ORF">AMK59_491</name>
</gene>
<feature type="compositionally biased region" description="Polar residues" evidence="1">
    <location>
        <begin position="409"/>
        <end position="421"/>
    </location>
</feature>
<feature type="region of interest" description="Disordered" evidence="1">
    <location>
        <begin position="455"/>
        <end position="481"/>
    </location>
</feature>
<feature type="compositionally biased region" description="Basic and acidic residues" evidence="1">
    <location>
        <begin position="613"/>
        <end position="624"/>
    </location>
</feature>
<feature type="region of interest" description="Disordered" evidence="1">
    <location>
        <begin position="101"/>
        <end position="192"/>
    </location>
</feature>
<feature type="compositionally biased region" description="Polar residues" evidence="1">
    <location>
        <begin position="626"/>
        <end position="637"/>
    </location>
</feature>